<accession>A0AAN6E1Z5</accession>
<organism evidence="2 3">
    <name type="scientific">Exophiala viscosa</name>
    <dbReference type="NCBI Taxonomy" id="2486360"/>
    <lineage>
        <taxon>Eukaryota</taxon>
        <taxon>Fungi</taxon>
        <taxon>Dikarya</taxon>
        <taxon>Ascomycota</taxon>
        <taxon>Pezizomycotina</taxon>
        <taxon>Eurotiomycetes</taxon>
        <taxon>Chaetothyriomycetidae</taxon>
        <taxon>Chaetothyriales</taxon>
        <taxon>Herpotrichiellaceae</taxon>
        <taxon>Exophiala</taxon>
    </lineage>
</organism>
<evidence type="ECO:0000313" key="2">
    <source>
        <dbReference type="EMBL" id="KAI1615170.1"/>
    </source>
</evidence>
<dbReference type="Pfam" id="PF12697">
    <property type="entry name" value="Abhydrolase_6"/>
    <property type="match status" value="1"/>
</dbReference>
<protein>
    <recommendedName>
        <fullName evidence="1">AB hydrolase-1 domain-containing protein</fullName>
    </recommendedName>
</protein>
<sequence length="443" mass="49093">MYLENGAHLDYAFHSTHKATHKDTVCEVDPATPQEGQPSAYGATPKLYPGERLKIIEGHPCIYKYIHPPPRDPEPTPDQEREQQQSLPLVVLIPGGAHNARVYYGGHEGHSAHDYLAHWLSQLGFPVLAISYPLESEPELMPPVSPGLRIHTWGRQAASVTRSVVDATRSLAGREILLVGWSMGGRIVAPYTEAAIKYGLRVGLFVSLAATPGVAGLRPPPPGITQTRHGYATCAGLFELFVRQIREVIPTEVFRAEYFGHTPVSLHGWRLSHHAATGRLVQDHWESETDATPSADDFSLLPWMATVVGTESLDSRHVLIDRTAWEYMNVQRLTSIWEKRHKLVRERNIDLETKASLSTTSTSDSSSSQLEDGATQSDSKWDAYSSFVLGNMPGALTCTVSGNHYFFLGAEGAQKTAYSIAELWKKRCTLELELWNILAHESL</sequence>
<dbReference type="SUPFAM" id="SSF53474">
    <property type="entry name" value="alpha/beta-Hydrolases"/>
    <property type="match status" value="1"/>
</dbReference>
<dbReference type="Gene3D" id="3.40.50.1820">
    <property type="entry name" value="alpha/beta hydrolase"/>
    <property type="match status" value="1"/>
</dbReference>
<evidence type="ECO:0000313" key="3">
    <source>
        <dbReference type="Proteomes" id="UP001203852"/>
    </source>
</evidence>
<feature type="domain" description="AB hydrolase-1" evidence="1">
    <location>
        <begin position="90"/>
        <end position="277"/>
    </location>
</feature>
<proteinExistence type="predicted"/>
<dbReference type="InterPro" id="IPR000073">
    <property type="entry name" value="AB_hydrolase_1"/>
</dbReference>
<comment type="caution">
    <text evidence="2">The sequence shown here is derived from an EMBL/GenBank/DDBJ whole genome shotgun (WGS) entry which is preliminary data.</text>
</comment>
<dbReference type="InterPro" id="IPR029058">
    <property type="entry name" value="AB_hydrolase_fold"/>
</dbReference>
<dbReference type="AlphaFoldDB" id="A0AAN6E1Z5"/>
<dbReference type="EMBL" id="MU404352">
    <property type="protein sequence ID" value="KAI1615170.1"/>
    <property type="molecule type" value="Genomic_DNA"/>
</dbReference>
<dbReference type="Proteomes" id="UP001203852">
    <property type="component" value="Unassembled WGS sequence"/>
</dbReference>
<evidence type="ECO:0000259" key="1">
    <source>
        <dbReference type="Pfam" id="PF12697"/>
    </source>
</evidence>
<reference evidence="2" key="1">
    <citation type="journal article" date="2022" name="bioRxiv">
        <title>Deciphering the potential niche of two novel black yeast fungi from a biological soil crust based on their genomes, phenotypes, and melanin regulation.</title>
        <authorList>
            <consortium name="DOE Joint Genome Institute"/>
            <person name="Carr E.C."/>
            <person name="Barton Q."/>
            <person name="Grambo S."/>
            <person name="Sullivan M."/>
            <person name="Renfro C.M."/>
            <person name="Kuo A."/>
            <person name="Pangilinan J."/>
            <person name="Lipzen A."/>
            <person name="Keymanesh K."/>
            <person name="Savage E."/>
            <person name="Barry K."/>
            <person name="Grigoriev I.V."/>
            <person name="Riekhof W.R."/>
            <person name="Harris S.S."/>
        </authorList>
    </citation>
    <scope>NUCLEOTIDE SEQUENCE</scope>
    <source>
        <strain evidence="2">JF 03-4F</strain>
    </source>
</reference>
<gene>
    <name evidence="2" type="ORF">EDD36DRAFT_178124</name>
</gene>
<name>A0AAN6E1Z5_9EURO</name>
<keyword evidence="3" id="KW-1185">Reference proteome</keyword>